<accession>A0A2P6PKK6</accession>
<evidence type="ECO:0000256" key="1">
    <source>
        <dbReference type="ARBA" id="ARBA00000085"/>
    </source>
</evidence>
<dbReference type="Gene3D" id="3.30.565.10">
    <property type="entry name" value="Histidine kinase-like ATPase, C-terminal domain"/>
    <property type="match status" value="1"/>
</dbReference>
<sequence length="147" mass="16941">MIHLLNKLNFQLLRWYLKTKSFDISQLVEEVVDFFLPSGLQKGIDVVLDSYDCFLLKFAHVKGDKGRLKQILCNLLGNAVKFTSERHVTVRAWVQKPNFMNSITAANPDLNYGFLKHLFCFLNFKNMSKEQLDGIKAVKGVQNDPNF</sequence>
<proteinExistence type="predicted"/>
<reference evidence="4 5" key="1">
    <citation type="journal article" date="2018" name="Nat. Genet.">
        <title>The Rosa genome provides new insights in the design of modern roses.</title>
        <authorList>
            <person name="Bendahmane M."/>
        </authorList>
    </citation>
    <scope>NUCLEOTIDE SEQUENCE [LARGE SCALE GENOMIC DNA]</scope>
    <source>
        <strain evidence="5">cv. Old Blush</strain>
    </source>
</reference>
<comment type="caution">
    <text evidence="4">The sequence shown here is derived from an EMBL/GenBank/DDBJ whole genome shotgun (WGS) entry which is preliminary data.</text>
</comment>
<dbReference type="PANTHER" id="PTHR43719:SF75">
    <property type="entry name" value="HISTIDINE KINASE CKI1"/>
    <property type="match status" value="1"/>
</dbReference>
<dbReference type="AlphaFoldDB" id="A0A2P6PKK6"/>
<comment type="catalytic activity">
    <reaction evidence="1">
        <text>ATP + protein L-histidine = ADP + protein N-phospho-L-histidine.</text>
        <dbReference type="EC" id="2.7.13.3"/>
    </reaction>
</comment>
<dbReference type="EMBL" id="PDCK01000044">
    <property type="protein sequence ID" value="PRQ22463.1"/>
    <property type="molecule type" value="Genomic_DNA"/>
</dbReference>
<dbReference type="GO" id="GO:0004673">
    <property type="term" value="F:protein histidine kinase activity"/>
    <property type="evidence" value="ECO:0007669"/>
    <property type="project" value="UniProtKB-EC"/>
</dbReference>
<keyword evidence="4" id="KW-0418">Kinase</keyword>
<name>A0A2P6PKK6_ROSCH</name>
<gene>
    <name evidence="4" type="ORF">RchiOBHm_Chr6g0250591</name>
</gene>
<evidence type="ECO:0000256" key="3">
    <source>
        <dbReference type="ARBA" id="ARBA00022553"/>
    </source>
</evidence>
<dbReference type="Proteomes" id="UP000238479">
    <property type="component" value="Chromosome 6"/>
</dbReference>
<dbReference type="Gramene" id="PRQ22463">
    <property type="protein sequence ID" value="PRQ22463"/>
    <property type="gene ID" value="RchiOBHm_Chr6g0250591"/>
</dbReference>
<dbReference type="InterPro" id="IPR050956">
    <property type="entry name" value="2C_system_His_kinase"/>
</dbReference>
<evidence type="ECO:0000256" key="2">
    <source>
        <dbReference type="ARBA" id="ARBA00012438"/>
    </source>
</evidence>
<keyword evidence="5" id="KW-1185">Reference proteome</keyword>
<evidence type="ECO:0000313" key="5">
    <source>
        <dbReference type="Proteomes" id="UP000238479"/>
    </source>
</evidence>
<keyword evidence="4" id="KW-0808">Transferase</keyword>
<dbReference type="STRING" id="74649.A0A2P6PKK6"/>
<dbReference type="EC" id="2.7.13.3" evidence="2"/>
<dbReference type="PANTHER" id="PTHR43719">
    <property type="entry name" value="TWO-COMPONENT HISTIDINE KINASE"/>
    <property type="match status" value="1"/>
</dbReference>
<keyword evidence="3" id="KW-0597">Phosphoprotein</keyword>
<protein>
    <recommendedName>
        <fullName evidence="2">histidine kinase</fullName>
        <ecNumber evidence="2">2.7.13.3</ecNumber>
    </recommendedName>
</protein>
<organism evidence="4 5">
    <name type="scientific">Rosa chinensis</name>
    <name type="common">China rose</name>
    <dbReference type="NCBI Taxonomy" id="74649"/>
    <lineage>
        <taxon>Eukaryota</taxon>
        <taxon>Viridiplantae</taxon>
        <taxon>Streptophyta</taxon>
        <taxon>Embryophyta</taxon>
        <taxon>Tracheophyta</taxon>
        <taxon>Spermatophyta</taxon>
        <taxon>Magnoliopsida</taxon>
        <taxon>eudicotyledons</taxon>
        <taxon>Gunneridae</taxon>
        <taxon>Pentapetalae</taxon>
        <taxon>rosids</taxon>
        <taxon>fabids</taxon>
        <taxon>Rosales</taxon>
        <taxon>Rosaceae</taxon>
        <taxon>Rosoideae</taxon>
        <taxon>Rosoideae incertae sedis</taxon>
        <taxon>Rosa</taxon>
    </lineage>
</organism>
<dbReference type="SUPFAM" id="SSF55874">
    <property type="entry name" value="ATPase domain of HSP90 chaperone/DNA topoisomerase II/histidine kinase"/>
    <property type="match status" value="1"/>
</dbReference>
<evidence type="ECO:0000313" key="4">
    <source>
        <dbReference type="EMBL" id="PRQ22463.1"/>
    </source>
</evidence>
<dbReference type="InterPro" id="IPR036890">
    <property type="entry name" value="HATPase_C_sf"/>
</dbReference>